<sequence>MKLSSSIEREAKNAILASLGDVPFVKIEIVSSPVLSPGCQPDFQIAAQIEKVTCNLIVEVGANGEPRFARQAVNQIFRCRSEFPGDYPIFIAPYISPRSAAICLEADIGYIDFAGNCHLSFLNIYVHKEEKPNPYTNKRYLKSLYSPKAERILRVLLMSGPREWKVEELATEASVSLGQVSNIKKLLAEREWIKSQAIGFALSEPYELLEEWSQNYNYQRNKISEFYSTRSSGDIEISLERFCREEKRRFGLTSISGSAHFPPTARYQRMVAYVKGNVNDIISKFDLEPVSSGANVILLEPYDEGVFYGSQSRGGAA</sequence>
<feature type="non-terminal residue" evidence="1">
    <location>
        <position position="317"/>
    </location>
</feature>
<dbReference type="AlphaFoldDB" id="X0ZJ34"/>
<gene>
    <name evidence="1" type="ORF">S01H4_21069</name>
</gene>
<proteinExistence type="predicted"/>
<accession>X0ZJ34</accession>
<organism evidence="1">
    <name type="scientific">marine sediment metagenome</name>
    <dbReference type="NCBI Taxonomy" id="412755"/>
    <lineage>
        <taxon>unclassified sequences</taxon>
        <taxon>metagenomes</taxon>
        <taxon>ecological metagenomes</taxon>
    </lineage>
</organism>
<dbReference type="Pfam" id="PF09952">
    <property type="entry name" value="AbiEi_2"/>
    <property type="match status" value="1"/>
</dbReference>
<protein>
    <submittedName>
        <fullName evidence="1">Uncharacterized protein</fullName>
    </submittedName>
</protein>
<comment type="caution">
    <text evidence="1">The sequence shown here is derived from an EMBL/GenBank/DDBJ whole genome shotgun (WGS) entry which is preliminary data.</text>
</comment>
<evidence type="ECO:0000313" key="1">
    <source>
        <dbReference type="EMBL" id="GAG69650.1"/>
    </source>
</evidence>
<name>X0ZJ34_9ZZZZ</name>
<dbReference type="InterPro" id="IPR019238">
    <property type="entry name" value="AbiEi_2"/>
</dbReference>
<reference evidence="1" key="1">
    <citation type="journal article" date="2014" name="Front. Microbiol.">
        <title>High frequency of phylogenetically diverse reductive dehalogenase-homologous genes in deep subseafloor sedimentary metagenomes.</title>
        <authorList>
            <person name="Kawai M."/>
            <person name="Futagami T."/>
            <person name="Toyoda A."/>
            <person name="Takaki Y."/>
            <person name="Nishi S."/>
            <person name="Hori S."/>
            <person name="Arai W."/>
            <person name="Tsubouchi T."/>
            <person name="Morono Y."/>
            <person name="Uchiyama I."/>
            <person name="Ito T."/>
            <person name="Fujiyama A."/>
            <person name="Inagaki F."/>
            <person name="Takami H."/>
        </authorList>
    </citation>
    <scope>NUCLEOTIDE SEQUENCE</scope>
    <source>
        <strain evidence="1">Expedition CK06-06</strain>
    </source>
</reference>
<dbReference type="EMBL" id="BART01009516">
    <property type="protein sequence ID" value="GAG69650.1"/>
    <property type="molecule type" value="Genomic_DNA"/>
</dbReference>